<gene>
    <name evidence="2" type="ORF">RD110_08740</name>
</gene>
<accession>A0A1P8K3J4</accession>
<evidence type="ECO:0000313" key="3">
    <source>
        <dbReference type="Proteomes" id="UP000186609"/>
    </source>
</evidence>
<dbReference type="Gene3D" id="2.40.30.170">
    <property type="match status" value="1"/>
</dbReference>
<dbReference type="EMBL" id="CP019236">
    <property type="protein sequence ID" value="APW40567.1"/>
    <property type="molecule type" value="Genomic_DNA"/>
</dbReference>
<feature type="coiled-coil region" evidence="1">
    <location>
        <begin position="142"/>
        <end position="183"/>
    </location>
</feature>
<dbReference type="Gene3D" id="2.40.50.100">
    <property type="match status" value="1"/>
</dbReference>
<proteinExistence type="predicted"/>
<reference evidence="2 3" key="1">
    <citation type="submission" date="2017-01" db="EMBL/GenBank/DDBJ databases">
        <authorList>
            <person name="Mah S.A."/>
            <person name="Swanson W.J."/>
            <person name="Moy G.W."/>
            <person name="Vacquier V.D."/>
        </authorList>
    </citation>
    <scope>NUCLEOTIDE SEQUENCE [LARGE SCALE GENOMIC DNA]</scope>
    <source>
        <strain evidence="2 3">DCY110</strain>
    </source>
</reference>
<dbReference type="PANTHER" id="PTHR30438:SF2">
    <property type="entry name" value="MEMBRANE PROTEIN"/>
    <property type="match status" value="1"/>
</dbReference>
<dbReference type="AlphaFoldDB" id="A0A1P8K3J4"/>
<dbReference type="Gene3D" id="1.10.287.470">
    <property type="entry name" value="Helix hairpin bin"/>
    <property type="match status" value="2"/>
</dbReference>
<dbReference type="GO" id="GO:0005886">
    <property type="term" value="C:plasma membrane"/>
    <property type="evidence" value="ECO:0007669"/>
    <property type="project" value="TreeGrafter"/>
</dbReference>
<dbReference type="SUPFAM" id="SSF111369">
    <property type="entry name" value="HlyD-like secretion proteins"/>
    <property type="match status" value="2"/>
</dbReference>
<protein>
    <submittedName>
        <fullName evidence="2">Glycoside hydrolase family 43</fullName>
    </submittedName>
</protein>
<keyword evidence="3" id="KW-1185">Reference proteome</keyword>
<evidence type="ECO:0000313" key="2">
    <source>
        <dbReference type="EMBL" id="APW40567.1"/>
    </source>
</evidence>
<dbReference type="GO" id="GO:0016787">
    <property type="term" value="F:hydrolase activity"/>
    <property type="evidence" value="ECO:0007669"/>
    <property type="project" value="UniProtKB-KW"/>
</dbReference>
<dbReference type="Proteomes" id="UP000186609">
    <property type="component" value="Chromosome"/>
</dbReference>
<evidence type="ECO:0000256" key="1">
    <source>
        <dbReference type="SAM" id="Coils"/>
    </source>
</evidence>
<organism evidence="2 3">
    <name type="scientific">Rhodoferax koreensis</name>
    <dbReference type="NCBI Taxonomy" id="1842727"/>
    <lineage>
        <taxon>Bacteria</taxon>
        <taxon>Pseudomonadati</taxon>
        <taxon>Pseudomonadota</taxon>
        <taxon>Betaproteobacteria</taxon>
        <taxon>Burkholderiales</taxon>
        <taxon>Comamonadaceae</taxon>
        <taxon>Rhodoferax</taxon>
    </lineage>
</organism>
<keyword evidence="2" id="KW-0378">Hydrolase</keyword>
<dbReference type="PANTHER" id="PTHR30438">
    <property type="entry name" value="36 KDA ANTIGEN-RELATED"/>
    <property type="match status" value="1"/>
</dbReference>
<dbReference type="KEGG" id="rhy:RD110_08740"/>
<sequence>MPIAAVLLAAGVWWRLAPEPSLAGVVGGNGRLEAVEIDIAAKTAGRLKTVRVHEGDMVSAGQVVAELATETLDAELARARAQVAQAVHARQTAEAQVALRLQAEQTALATVAQRQSQLALAERDMQRTRELVDQQFLAPQKLDEARAQNDGARAVLAAALSQVAEARQAIAAARAQAVEAEASIDAARAGVLSLQASLDDSVLRAPRNARVQVRAAEEGEIVAAGTRILSLVDLSDVTMNFFLPEVAAGRTPIGAEVRIVLDAAPQWAIPARVSFIASVAQFTPKTVETLDERNKMVFRVRARIDPALLARYGAQVKTGLPGMAYVRTDPALPWPARLQTSLPAAPAEGASP</sequence>
<name>A0A1P8K3J4_9BURK</name>
<dbReference type="STRING" id="1842727.RD110_08740"/>
<keyword evidence="1" id="KW-0175">Coiled coil</keyword>